<comment type="caution">
    <text evidence="3">The sequence shown here is derived from an EMBL/GenBank/DDBJ whole genome shotgun (WGS) entry which is preliminary data.</text>
</comment>
<dbReference type="InterPro" id="IPR037523">
    <property type="entry name" value="VOC_core"/>
</dbReference>
<reference evidence="3 4" key="1">
    <citation type="submission" date="2016-09" db="EMBL/GenBank/DDBJ databases">
        <title>Complete genome of Desulfosporosinus sp. OL.</title>
        <authorList>
            <person name="Mardanov A."/>
            <person name="Beletsky A."/>
            <person name="Panova A."/>
            <person name="Karnachuk O."/>
            <person name="Ravin N."/>
        </authorList>
    </citation>
    <scope>NUCLEOTIDE SEQUENCE [LARGE SCALE GENOMIC DNA]</scope>
    <source>
        <strain evidence="3 4">OL</strain>
    </source>
</reference>
<dbReference type="Proteomes" id="UP000186102">
    <property type="component" value="Unassembled WGS sequence"/>
</dbReference>
<keyword evidence="4" id="KW-1185">Reference proteome</keyword>
<evidence type="ECO:0000259" key="2">
    <source>
        <dbReference type="PROSITE" id="PS51819"/>
    </source>
</evidence>
<dbReference type="EMBL" id="MLBF01000004">
    <property type="protein sequence ID" value="OLN33098.1"/>
    <property type="molecule type" value="Genomic_DNA"/>
</dbReference>
<proteinExistence type="predicted"/>
<name>A0A1Q8R0E2_9FIRM</name>
<dbReference type="GO" id="GO:0046872">
    <property type="term" value="F:metal ion binding"/>
    <property type="evidence" value="ECO:0007669"/>
    <property type="project" value="UniProtKB-KW"/>
</dbReference>
<keyword evidence="3" id="KW-0456">Lyase</keyword>
<dbReference type="PANTHER" id="PTHR43048:SF3">
    <property type="entry name" value="METHYLMALONYL-COA EPIMERASE, MITOCHONDRIAL"/>
    <property type="match status" value="1"/>
</dbReference>
<dbReference type="PROSITE" id="PS51819">
    <property type="entry name" value="VOC"/>
    <property type="match status" value="1"/>
</dbReference>
<sequence>MEKLETTTLFTGVEHIGIKALDMETAIRFYIEVLGFKFSHRIKPGEVELAFLELGGTVVELVEVVDGRRFEDGVVNHLALRVVDIFKAIEHLKQHQVEVPSSEPMDIGEGRYNFFFRGPSGEKLELYQG</sequence>
<dbReference type="AlphaFoldDB" id="A0A1Q8R0E2"/>
<evidence type="ECO:0000313" key="3">
    <source>
        <dbReference type="EMBL" id="OLN33098.1"/>
    </source>
</evidence>
<dbReference type="InterPro" id="IPR051785">
    <property type="entry name" value="MMCE/EMCE_epimerase"/>
</dbReference>
<organism evidence="3 4">
    <name type="scientific">Desulfosporosinus metallidurans</name>
    <dbReference type="NCBI Taxonomy" id="1888891"/>
    <lineage>
        <taxon>Bacteria</taxon>
        <taxon>Bacillati</taxon>
        <taxon>Bacillota</taxon>
        <taxon>Clostridia</taxon>
        <taxon>Eubacteriales</taxon>
        <taxon>Desulfitobacteriaceae</taxon>
        <taxon>Desulfosporosinus</taxon>
    </lineage>
</organism>
<evidence type="ECO:0000256" key="1">
    <source>
        <dbReference type="ARBA" id="ARBA00022723"/>
    </source>
</evidence>
<evidence type="ECO:0000313" key="4">
    <source>
        <dbReference type="Proteomes" id="UP000186102"/>
    </source>
</evidence>
<feature type="domain" description="VOC" evidence="2">
    <location>
        <begin position="12"/>
        <end position="129"/>
    </location>
</feature>
<dbReference type="Gene3D" id="3.10.180.10">
    <property type="entry name" value="2,3-Dihydroxybiphenyl 1,2-Dioxygenase, domain 1"/>
    <property type="match status" value="1"/>
</dbReference>
<keyword evidence="1" id="KW-0479">Metal-binding</keyword>
<dbReference type="SUPFAM" id="SSF54593">
    <property type="entry name" value="Glyoxalase/Bleomycin resistance protein/Dihydroxybiphenyl dioxygenase"/>
    <property type="match status" value="1"/>
</dbReference>
<dbReference type="STRING" id="1888891.DSOL_0825"/>
<dbReference type="GO" id="GO:0046491">
    <property type="term" value="P:L-methylmalonyl-CoA metabolic process"/>
    <property type="evidence" value="ECO:0007669"/>
    <property type="project" value="TreeGrafter"/>
</dbReference>
<protein>
    <submittedName>
        <fullName evidence="3">Lactoylglutathione lyase</fullName>
    </submittedName>
</protein>
<dbReference type="GO" id="GO:0016829">
    <property type="term" value="F:lyase activity"/>
    <property type="evidence" value="ECO:0007669"/>
    <property type="project" value="UniProtKB-KW"/>
</dbReference>
<gene>
    <name evidence="3" type="ORF">DSOL_0825</name>
</gene>
<accession>A0A1Q8R0E2</accession>
<dbReference type="GO" id="GO:0004493">
    <property type="term" value="F:methylmalonyl-CoA epimerase activity"/>
    <property type="evidence" value="ECO:0007669"/>
    <property type="project" value="TreeGrafter"/>
</dbReference>
<dbReference type="InterPro" id="IPR004360">
    <property type="entry name" value="Glyas_Fos-R_dOase_dom"/>
</dbReference>
<dbReference type="InterPro" id="IPR029068">
    <property type="entry name" value="Glyas_Bleomycin-R_OHBP_Dase"/>
</dbReference>
<dbReference type="PANTHER" id="PTHR43048">
    <property type="entry name" value="METHYLMALONYL-COA EPIMERASE"/>
    <property type="match status" value="1"/>
</dbReference>
<dbReference type="OrthoDB" id="9788468at2"/>
<dbReference type="Pfam" id="PF00903">
    <property type="entry name" value="Glyoxalase"/>
    <property type="match status" value="1"/>
</dbReference>